<dbReference type="Proteomes" id="UP000024900">
    <property type="component" value="Unassembled WGS sequence"/>
</dbReference>
<dbReference type="AlphaFoldDB" id="A0A837CFJ9"/>
<keyword evidence="1" id="KW-0472">Membrane</keyword>
<dbReference type="EMBL" id="ADOU02000004">
    <property type="protein sequence ID" value="KGJ68096.1"/>
    <property type="molecule type" value="Genomic_DNA"/>
</dbReference>
<feature type="transmembrane region" description="Helical" evidence="1">
    <location>
        <begin position="12"/>
        <end position="30"/>
    </location>
</feature>
<proteinExistence type="predicted"/>
<accession>A0A837CFJ9</accession>
<organism evidence="2 3">
    <name type="scientific">Bradyrhizobium diazoefficiens SEMIA 5080</name>
    <dbReference type="NCBI Taxonomy" id="754504"/>
    <lineage>
        <taxon>Bacteria</taxon>
        <taxon>Pseudomonadati</taxon>
        <taxon>Pseudomonadota</taxon>
        <taxon>Alphaproteobacteria</taxon>
        <taxon>Hyphomicrobiales</taxon>
        <taxon>Nitrobacteraceae</taxon>
        <taxon>Bradyrhizobium</taxon>
    </lineage>
</organism>
<name>A0A837CFJ9_9BRAD</name>
<sequence length="183" mass="20330">MTRIKFASDRRLAWTTAGGMLHFGILRGGAFQDMTRWLSRWTTAAVVWVAFTSTAGAETLAATVEQWGLLGSWAVDCAARPDRDRGALLTYEIQKDGRVMYRRNFGEAKDENEVVSATVNAEGLLNVMVYFPSLHQTREFGLLLAKDGSLRAIYNRSERGAYTIRDGKYVATGAPTPAQQRCD</sequence>
<evidence type="ECO:0000313" key="3">
    <source>
        <dbReference type="Proteomes" id="UP000024900"/>
    </source>
</evidence>
<evidence type="ECO:0000313" key="2">
    <source>
        <dbReference type="EMBL" id="KGJ68096.1"/>
    </source>
</evidence>
<protein>
    <submittedName>
        <fullName evidence="2">Uncharacterized protein</fullName>
    </submittedName>
</protein>
<reference evidence="2 3" key="1">
    <citation type="journal article" date="2014" name="BMC Genomics">
        <title>Comparative genomics of Bradyrhizobium japonicum CPAC 15 and Bradyrhizobium diazoefficiens CPAC 7: elite model strains for understanding symbiotic performance with soybean.</title>
        <authorList>
            <person name="Siqueira A.F."/>
            <person name="Ormeno-Orrillo E."/>
            <person name="Souza R.C."/>
            <person name="Rodrigues E.P."/>
            <person name="Almeida L.G."/>
            <person name="Barcellos F.G."/>
            <person name="Batista J.S."/>
            <person name="Nakatami A.S."/>
            <person name="Martinez-Romero E."/>
            <person name="Vasconcelos A.T."/>
            <person name="Hungria M."/>
        </authorList>
    </citation>
    <scope>NUCLEOTIDE SEQUENCE [LARGE SCALE GENOMIC DNA]</scope>
    <source>
        <strain evidence="2 3">SEMIA 5080</strain>
    </source>
</reference>
<gene>
    <name evidence="2" type="ORF">BJA5080_01006</name>
</gene>
<keyword evidence="1" id="KW-1133">Transmembrane helix</keyword>
<keyword evidence="1" id="KW-0812">Transmembrane</keyword>
<evidence type="ECO:0000256" key="1">
    <source>
        <dbReference type="SAM" id="Phobius"/>
    </source>
</evidence>
<comment type="caution">
    <text evidence="2">The sequence shown here is derived from an EMBL/GenBank/DDBJ whole genome shotgun (WGS) entry which is preliminary data.</text>
</comment>